<gene>
    <name evidence="2" type="ordered locus">TEQUI_0098</name>
</gene>
<proteinExistence type="predicted"/>
<dbReference type="PROSITE" id="PS51257">
    <property type="entry name" value="PROKAR_LIPOPROTEIN"/>
    <property type="match status" value="1"/>
</dbReference>
<dbReference type="KEGG" id="teq:TEQUI_0098"/>
<evidence type="ECO:0000313" key="3">
    <source>
        <dbReference type="Proteomes" id="UP000007472"/>
    </source>
</evidence>
<evidence type="ECO:0008006" key="4">
    <source>
        <dbReference type="Google" id="ProtNLM"/>
    </source>
</evidence>
<evidence type="ECO:0000256" key="1">
    <source>
        <dbReference type="SAM" id="SignalP"/>
    </source>
</evidence>
<dbReference type="AlphaFoldDB" id="A0A654KF58"/>
<organism evidence="2 3">
    <name type="scientific">Taylorella equigenitalis (strain MCE9)</name>
    <dbReference type="NCBI Taxonomy" id="937774"/>
    <lineage>
        <taxon>Bacteria</taxon>
        <taxon>Pseudomonadati</taxon>
        <taxon>Pseudomonadota</taxon>
        <taxon>Betaproteobacteria</taxon>
        <taxon>Burkholderiales</taxon>
        <taxon>Alcaligenaceae</taxon>
        <taxon>Taylorella</taxon>
    </lineage>
</organism>
<dbReference type="EMBL" id="CP002456">
    <property type="protein sequence ID" value="ADU91054.1"/>
    <property type="molecule type" value="Genomic_DNA"/>
</dbReference>
<protein>
    <recommendedName>
        <fullName evidence="4">Lipoprotein</fullName>
    </recommendedName>
</protein>
<dbReference type="Proteomes" id="UP000007472">
    <property type="component" value="Chromosome"/>
</dbReference>
<feature type="signal peptide" evidence="1">
    <location>
        <begin position="1"/>
        <end position="24"/>
    </location>
</feature>
<accession>A0A654KF58</accession>
<sequence>MKNIRFVFLFIVALGLGACSGAIYEETDVHFTYNCQDKDGCPSKLEEFKKICATKYKGKVLDSGHRKKFVHLRCRPADSKKPEFKIFNHNKPVRKPEN</sequence>
<keyword evidence="1" id="KW-0732">Signal</keyword>
<name>A0A654KF58_TAYEM</name>
<reference evidence="2 3" key="1">
    <citation type="journal article" date="2011" name="J. Bacteriol.">
        <title>Genome sequence of Taylorella equigenitalis MCE9, the causative agent of contagious equine metritis.</title>
        <authorList>
            <person name="Hebert L."/>
            <person name="Moumen B."/>
            <person name="Duquesne F."/>
            <person name="Breuil M.F."/>
            <person name="Laugier C."/>
            <person name="Batto J.M."/>
            <person name="Renault P."/>
            <person name="Petry S."/>
        </authorList>
    </citation>
    <scope>NUCLEOTIDE SEQUENCE [LARGE SCALE GENOMIC DNA]</scope>
    <source>
        <strain evidence="2 3">MCE9</strain>
    </source>
</reference>
<evidence type="ECO:0000313" key="2">
    <source>
        <dbReference type="EMBL" id="ADU91054.1"/>
    </source>
</evidence>
<feature type="chain" id="PRO_5024881489" description="Lipoprotein" evidence="1">
    <location>
        <begin position="25"/>
        <end position="98"/>
    </location>
</feature>